<dbReference type="Pfam" id="PF00505">
    <property type="entry name" value="HMG_box"/>
    <property type="match status" value="1"/>
</dbReference>
<dbReference type="Gene3D" id="1.10.30.10">
    <property type="entry name" value="High mobility group box domain"/>
    <property type="match status" value="1"/>
</dbReference>
<dbReference type="InterPro" id="IPR050342">
    <property type="entry name" value="HMGB"/>
</dbReference>
<protein>
    <recommendedName>
        <fullName evidence="3">HMG box domain-containing protein</fullName>
    </recommendedName>
</protein>
<feature type="domain" description="HMG box" evidence="3">
    <location>
        <begin position="29"/>
        <end position="97"/>
    </location>
</feature>
<sequence>MADNNDNFVNDRALRDLAGRRVNDPPAPIRATPTAFFIFSRVEYENIKRENPGKSFIELGRIRAERWRNMSDEEKQRYERMTREFNAPSLSDLRYFNDN</sequence>
<name>A0AAW1MIP4_SAPOF</name>
<feature type="DNA-binding region" description="HMG box" evidence="2">
    <location>
        <begin position="29"/>
        <end position="97"/>
    </location>
</feature>
<dbReference type="PANTHER" id="PTHR48112">
    <property type="entry name" value="HIGH MOBILITY GROUP PROTEIN DSP1"/>
    <property type="match status" value="1"/>
</dbReference>
<reference evidence="4" key="1">
    <citation type="submission" date="2024-03" db="EMBL/GenBank/DDBJ databases">
        <title>WGS assembly of Saponaria officinalis var. Norfolk2.</title>
        <authorList>
            <person name="Jenkins J."/>
            <person name="Shu S."/>
            <person name="Grimwood J."/>
            <person name="Barry K."/>
            <person name="Goodstein D."/>
            <person name="Schmutz J."/>
            <person name="Leebens-Mack J."/>
            <person name="Osbourn A."/>
        </authorList>
    </citation>
    <scope>NUCLEOTIDE SEQUENCE [LARGE SCALE GENOMIC DNA]</scope>
    <source>
        <strain evidence="4">JIC</strain>
    </source>
</reference>
<keyword evidence="5" id="KW-1185">Reference proteome</keyword>
<evidence type="ECO:0000313" key="4">
    <source>
        <dbReference type="EMBL" id="KAK9747679.1"/>
    </source>
</evidence>
<proteinExistence type="predicted"/>
<gene>
    <name evidence="4" type="ORF">RND81_02G008200</name>
</gene>
<dbReference type="EMBL" id="JBDFQZ010000002">
    <property type="protein sequence ID" value="KAK9747679.1"/>
    <property type="molecule type" value="Genomic_DNA"/>
</dbReference>
<evidence type="ECO:0000256" key="2">
    <source>
        <dbReference type="PROSITE-ProRule" id="PRU00267"/>
    </source>
</evidence>
<evidence type="ECO:0000313" key="5">
    <source>
        <dbReference type="Proteomes" id="UP001443914"/>
    </source>
</evidence>
<accession>A0AAW1MIP4</accession>
<dbReference type="PANTHER" id="PTHR48112:SF22">
    <property type="entry name" value="MITOCHONDRIAL TRANSCRIPTION FACTOR A, ISOFORM B"/>
    <property type="match status" value="1"/>
</dbReference>
<dbReference type="GO" id="GO:0003677">
    <property type="term" value="F:DNA binding"/>
    <property type="evidence" value="ECO:0007669"/>
    <property type="project" value="UniProtKB-UniRule"/>
</dbReference>
<dbReference type="GO" id="GO:0005634">
    <property type="term" value="C:nucleus"/>
    <property type="evidence" value="ECO:0007669"/>
    <property type="project" value="UniProtKB-UniRule"/>
</dbReference>
<dbReference type="SUPFAM" id="SSF47095">
    <property type="entry name" value="HMG-box"/>
    <property type="match status" value="1"/>
</dbReference>
<organism evidence="4 5">
    <name type="scientific">Saponaria officinalis</name>
    <name type="common">Common soapwort</name>
    <name type="synonym">Lychnis saponaria</name>
    <dbReference type="NCBI Taxonomy" id="3572"/>
    <lineage>
        <taxon>Eukaryota</taxon>
        <taxon>Viridiplantae</taxon>
        <taxon>Streptophyta</taxon>
        <taxon>Embryophyta</taxon>
        <taxon>Tracheophyta</taxon>
        <taxon>Spermatophyta</taxon>
        <taxon>Magnoliopsida</taxon>
        <taxon>eudicotyledons</taxon>
        <taxon>Gunneridae</taxon>
        <taxon>Pentapetalae</taxon>
        <taxon>Caryophyllales</taxon>
        <taxon>Caryophyllaceae</taxon>
        <taxon>Caryophylleae</taxon>
        <taxon>Saponaria</taxon>
    </lineage>
</organism>
<evidence type="ECO:0000259" key="3">
    <source>
        <dbReference type="PROSITE" id="PS50118"/>
    </source>
</evidence>
<evidence type="ECO:0000256" key="1">
    <source>
        <dbReference type="ARBA" id="ARBA00023125"/>
    </source>
</evidence>
<dbReference type="AlphaFoldDB" id="A0AAW1MIP4"/>
<dbReference type="InterPro" id="IPR036910">
    <property type="entry name" value="HMG_box_dom_sf"/>
</dbReference>
<dbReference type="PROSITE" id="PS50118">
    <property type="entry name" value="HMG_BOX_2"/>
    <property type="match status" value="1"/>
</dbReference>
<comment type="caution">
    <text evidence="4">The sequence shown here is derived from an EMBL/GenBank/DDBJ whole genome shotgun (WGS) entry which is preliminary data.</text>
</comment>
<dbReference type="Proteomes" id="UP001443914">
    <property type="component" value="Unassembled WGS sequence"/>
</dbReference>
<keyword evidence="2" id="KW-0539">Nucleus</keyword>
<dbReference type="InterPro" id="IPR009071">
    <property type="entry name" value="HMG_box_dom"/>
</dbReference>
<keyword evidence="1 2" id="KW-0238">DNA-binding</keyword>
<dbReference type="SMART" id="SM00398">
    <property type="entry name" value="HMG"/>
    <property type="match status" value="1"/>
</dbReference>